<proteinExistence type="predicted"/>
<organism evidence="2 3">
    <name type="scientific">Gemmatimonas phototrophica</name>
    <dbReference type="NCBI Taxonomy" id="1379270"/>
    <lineage>
        <taxon>Bacteria</taxon>
        <taxon>Pseudomonadati</taxon>
        <taxon>Gemmatimonadota</taxon>
        <taxon>Gemmatimonadia</taxon>
        <taxon>Gemmatimonadales</taxon>
        <taxon>Gemmatimonadaceae</taxon>
        <taxon>Gemmatimonas</taxon>
    </lineage>
</organism>
<feature type="domain" description="ER-bound oxygenase mpaB/mpaB'/Rubber oxygenase catalytic" evidence="1">
    <location>
        <begin position="125"/>
        <end position="343"/>
    </location>
</feature>
<reference evidence="2 3" key="1">
    <citation type="journal article" date="2014" name="Proc. Natl. Acad. Sci. U.S.A.">
        <title>Functional type 2 photosynthetic reaction centers found in the rare bacterial phylum Gemmatimonadetes.</title>
        <authorList>
            <person name="Zeng Y."/>
            <person name="Feng F."/>
            <person name="Medova H."/>
            <person name="Dean J."/>
            <person name="Koblizek M."/>
        </authorList>
    </citation>
    <scope>NUCLEOTIDE SEQUENCE [LARGE SCALE GENOMIC DNA]</scope>
    <source>
        <strain evidence="2 3">AP64</strain>
    </source>
</reference>
<evidence type="ECO:0000259" key="1">
    <source>
        <dbReference type="Pfam" id="PF09995"/>
    </source>
</evidence>
<keyword evidence="3" id="KW-1185">Reference proteome</keyword>
<dbReference type="RefSeq" id="WP_026849051.1">
    <property type="nucleotide sequence ID" value="NZ_CP011454.1"/>
</dbReference>
<dbReference type="GO" id="GO:0016491">
    <property type="term" value="F:oxidoreductase activity"/>
    <property type="evidence" value="ECO:0007669"/>
    <property type="project" value="InterPro"/>
</dbReference>
<dbReference type="EMBL" id="CP011454">
    <property type="protein sequence ID" value="AMW03782.1"/>
    <property type="molecule type" value="Genomic_DNA"/>
</dbReference>
<sequence length="408" mass="45752">MTQSTWTVESLGEARQWGDPLAAGAVSAAFGLADDIELGTRRVADFMQMLVREEGIPHGQIPPLVKDFLEQAAEVPSWYRGEKLLEGEKLFMEHGLLSLASLLHASLPECYLMERGVHVLYLTQQLDAHVFRRLLETAQMVVTVMSPGGIREENGRLVGPGVKVALKVRLMHETMRHLIQDASDATPNTPALRLSEVMIKCPWQRQQWGAPINQEDMAYTLLTFGYVIPRSLVRLGVPLDKDAQEAIMHAWNVVGHVMGVHHSLMAHTLADAEALYAMIQKTQAAESDMAKGMTRSLVRVVRDQLPFFLQWAPPVLIEHLCGPEAAKMLGVRNQSFWGRLFHGPALRLLRFVLKLEAVFFNSSKAGRWVLLHFGEHMVRLLARFPKGTRDRSFELPHDVAVAWGLARS</sequence>
<dbReference type="PANTHER" id="PTHR37539">
    <property type="entry name" value="SECRETED PROTEIN-RELATED"/>
    <property type="match status" value="1"/>
</dbReference>
<name>A0A143BH05_9BACT</name>
<accession>A0A143BH05</accession>
<dbReference type="Pfam" id="PF09995">
    <property type="entry name" value="MPAB_Lcp_cat"/>
    <property type="match status" value="1"/>
</dbReference>
<dbReference type="OrthoDB" id="6072815at2"/>
<dbReference type="KEGG" id="gph:GEMMAAP_00845"/>
<reference evidence="2 3" key="2">
    <citation type="journal article" date="2016" name="Environ. Microbiol. Rep.">
        <title>Metagenomic evidence for the presence of phototrophic Gemmatimonadetes bacteria in diverse environments.</title>
        <authorList>
            <person name="Zeng Y."/>
            <person name="Baumbach J."/>
            <person name="Barbosa E.G."/>
            <person name="Azevedo V."/>
            <person name="Zhang C."/>
            <person name="Koblizek M."/>
        </authorList>
    </citation>
    <scope>NUCLEOTIDE SEQUENCE [LARGE SCALE GENOMIC DNA]</scope>
    <source>
        <strain evidence="2 3">AP64</strain>
    </source>
</reference>
<dbReference type="InterPro" id="IPR037473">
    <property type="entry name" value="Lcp-like"/>
</dbReference>
<protein>
    <recommendedName>
        <fullName evidence="1">ER-bound oxygenase mpaB/mpaB'/Rubber oxygenase catalytic domain-containing protein</fullName>
    </recommendedName>
</protein>
<evidence type="ECO:0000313" key="3">
    <source>
        <dbReference type="Proteomes" id="UP000076404"/>
    </source>
</evidence>
<dbReference type="Proteomes" id="UP000076404">
    <property type="component" value="Chromosome"/>
</dbReference>
<dbReference type="InterPro" id="IPR018713">
    <property type="entry name" value="MPAB/Lcp_cat_dom"/>
</dbReference>
<gene>
    <name evidence="2" type="ORF">GEMMAAP_00845</name>
</gene>
<dbReference type="AlphaFoldDB" id="A0A143BH05"/>
<evidence type="ECO:0000313" key="2">
    <source>
        <dbReference type="EMBL" id="AMW03782.1"/>
    </source>
</evidence>
<dbReference type="STRING" id="1379270.GEMMAAP_00845"/>
<dbReference type="PANTHER" id="PTHR37539:SF1">
    <property type="entry name" value="ER-BOUND OXYGENASE MPAB_MPAB'_RUBBER OXYGENASE CATALYTIC DOMAIN-CONTAINING PROTEIN"/>
    <property type="match status" value="1"/>
</dbReference>